<sequence length="507" mass="53063">MAAACTVAAAIGTAAAAPAVAAPAVAVPAVASADQLAVGEAYMRRYMERTKAPGMAYAVVRGDQVLRQGAWGVDGDGRSMTAQTPFLLGSTSKSFTALAVTQLARAGRIALDDPARTYLPWLRLGAEDTARTVTVRQLLTHTSGLPAVSNSTLTDRYDNSPGGLARSVRDLAAVRPVAAVGQGYRYSDANYMILGALVENVTGETFGGYLRRHVLDPLAMTRSAATTEEAEAVDVPAGHRYYLGRPQRHDTPFDTAGVPYGFLAAGLDDLTHYASAQLGGGRYKDARVLDADAVRQMHTGTANTGHGGRYGLGWKNNTLDGAGVGIVWHSGATPNYFSHVVLVPRSNLAVVVLTNVYALPMDAAFNAGAFDLVRILHGHAPAAAAAEDPLFPRVLAGLLTIAAGLLALLVTTFVGFPRARRRDPARSRRRTVATTAAWLGGCALAAAAAAWLVPTLWGAGFAKVHMWAPDIGDAIVAVVALAGVLALTRIGICAHALRGTRRSSLLR</sequence>
<feature type="transmembrane region" description="Helical" evidence="1">
    <location>
        <begin position="474"/>
        <end position="497"/>
    </location>
</feature>
<organism evidence="4 5">
    <name type="scientific">Paractinoplanes ferrugineus</name>
    <dbReference type="NCBI Taxonomy" id="113564"/>
    <lineage>
        <taxon>Bacteria</taxon>
        <taxon>Bacillati</taxon>
        <taxon>Actinomycetota</taxon>
        <taxon>Actinomycetes</taxon>
        <taxon>Micromonosporales</taxon>
        <taxon>Micromonosporaceae</taxon>
        <taxon>Paractinoplanes</taxon>
    </lineage>
</organism>
<dbReference type="SUPFAM" id="SSF56601">
    <property type="entry name" value="beta-lactamase/transpeptidase-like"/>
    <property type="match status" value="1"/>
</dbReference>
<protein>
    <recommendedName>
        <fullName evidence="3">Beta-lactamase-related domain-containing protein</fullName>
    </recommendedName>
</protein>
<accession>A0A919J595</accession>
<feature type="transmembrane region" description="Helical" evidence="1">
    <location>
        <begin position="394"/>
        <end position="416"/>
    </location>
</feature>
<evidence type="ECO:0000313" key="5">
    <source>
        <dbReference type="Proteomes" id="UP000598174"/>
    </source>
</evidence>
<dbReference type="Gene3D" id="3.40.710.10">
    <property type="entry name" value="DD-peptidase/beta-lactamase superfamily"/>
    <property type="match status" value="1"/>
</dbReference>
<reference evidence="4" key="1">
    <citation type="submission" date="2021-01" db="EMBL/GenBank/DDBJ databases">
        <title>Whole genome shotgun sequence of Actinoplanes ferrugineus NBRC 15555.</title>
        <authorList>
            <person name="Komaki H."/>
            <person name="Tamura T."/>
        </authorList>
    </citation>
    <scope>NUCLEOTIDE SEQUENCE</scope>
    <source>
        <strain evidence="4">NBRC 15555</strain>
    </source>
</reference>
<name>A0A919J595_9ACTN</name>
<keyword evidence="1" id="KW-1133">Transmembrane helix</keyword>
<feature type="domain" description="Beta-lactamase-related" evidence="3">
    <location>
        <begin position="41"/>
        <end position="365"/>
    </location>
</feature>
<dbReference type="InterPro" id="IPR012338">
    <property type="entry name" value="Beta-lactam/transpept-like"/>
</dbReference>
<dbReference type="Pfam" id="PF00144">
    <property type="entry name" value="Beta-lactamase"/>
    <property type="match status" value="1"/>
</dbReference>
<dbReference type="EMBL" id="BOMM01000049">
    <property type="protein sequence ID" value="GIE13602.1"/>
    <property type="molecule type" value="Genomic_DNA"/>
</dbReference>
<feature type="signal peptide" evidence="2">
    <location>
        <begin position="1"/>
        <end position="21"/>
    </location>
</feature>
<evidence type="ECO:0000256" key="2">
    <source>
        <dbReference type="SAM" id="SignalP"/>
    </source>
</evidence>
<feature type="chain" id="PRO_5038962947" description="Beta-lactamase-related domain-containing protein" evidence="2">
    <location>
        <begin position="22"/>
        <end position="507"/>
    </location>
</feature>
<evidence type="ECO:0000259" key="3">
    <source>
        <dbReference type="Pfam" id="PF00144"/>
    </source>
</evidence>
<comment type="caution">
    <text evidence="4">The sequence shown here is derived from an EMBL/GenBank/DDBJ whole genome shotgun (WGS) entry which is preliminary data.</text>
</comment>
<gene>
    <name evidence="4" type="ORF">Afe05nite_54420</name>
</gene>
<dbReference type="PANTHER" id="PTHR46825:SF15">
    <property type="entry name" value="BETA-LACTAMASE-RELATED DOMAIN-CONTAINING PROTEIN"/>
    <property type="match status" value="1"/>
</dbReference>
<proteinExistence type="predicted"/>
<keyword evidence="1" id="KW-0812">Transmembrane</keyword>
<keyword evidence="5" id="KW-1185">Reference proteome</keyword>
<dbReference type="Proteomes" id="UP000598174">
    <property type="component" value="Unassembled WGS sequence"/>
</dbReference>
<keyword evidence="1" id="KW-0472">Membrane</keyword>
<dbReference type="PANTHER" id="PTHR46825">
    <property type="entry name" value="D-ALANYL-D-ALANINE-CARBOXYPEPTIDASE/ENDOPEPTIDASE AMPH"/>
    <property type="match status" value="1"/>
</dbReference>
<feature type="transmembrane region" description="Helical" evidence="1">
    <location>
        <begin position="436"/>
        <end position="454"/>
    </location>
</feature>
<dbReference type="AlphaFoldDB" id="A0A919J595"/>
<dbReference type="InterPro" id="IPR001466">
    <property type="entry name" value="Beta-lactam-related"/>
</dbReference>
<evidence type="ECO:0000256" key="1">
    <source>
        <dbReference type="SAM" id="Phobius"/>
    </source>
</evidence>
<keyword evidence="2" id="KW-0732">Signal</keyword>
<evidence type="ECO:0000313" key="4">
    <source>
        <dbReference type="EMBL" id="GIE13602.1"/>
    </source>
</evidence>
<dbReference type="InterPro" id="IPR050491">
    <property type="entry name" value="AmpC-like"/>
</dbReference>